<feature type="compositionally biased region" description="Basic and acidic residues" evidence="1">
    <location>
        <begin position="158"/>
        <end position="169"/>
    </location>
</feature>
<feature type="region of interest" description="Disordered" evidence="1">
    <location>
        <begin position="102"/>
        <end position="169"/>
    </location>
</feature>
<dbReference type="PANTHER" id="PTHR14241:SF1">
    <property type="entry name" value="INTERFERON-INDUCED PROTEIN 44-RELATED"/>
    <property type="match status" value="1"/>
</dbReference>
<proteinExistence type="predicted"/>
<dbReference type="Proteomes" id="UP001314229">
    <property type="component" value="Unassembled WGS sequence"/>
</dbReference>
<feature type="compositionally biased region" description="Acidic residues" evidence="1">
    <location>
        <begin position="121"/>
        <end position="130"/>
    </location>
</feature>
<dbReference type="PANTHER" id="PTHR14241">
    <property type="entry name" value="INTERFERON-INDUCED PROTEIN 44"/>
    <property type="match status" value="1"/>
</dbReference>
<evidence type="ECO:0000313" key="3">
    <source>
        <dbReference type="Proteomes" id="UP001314229"/>
    </source>
</evidence>
<protein>
    <submittedName>
        <fullName evidence="2">Interferon-induced protein 44-like</fullName>
    </submittedName>
</protein>
<dbReference type="SUPFAM" id="SSF52540">
    <property type="entry name" value="P-loop containing nucleoside triphosphate hydrolases"/>
    <property type="match status" value="1"/>
</dbReference>
<name>A0AAV1PZX9_SCOSC</name>
<dbReference type="AlphaFoldDB" id="A0AAV1PZX9"/>
<gene>
    <name evidence="2" type="ORF">FSCOSCO3_A014020</name>
</gene>
<comment type="caution">
    <text evidence="2">The sequence shown here is derived from an EMBL/GenBank/DDBJ whole genome shotgun (WGS) entry which is preliminary data.</text>
</comment>
<organism evidence="2 3">
    <name type="scientific">Scomber scombrus</name>
    <name type="common">Atlantic mackerel</name>
    <name type="synonym">Scomber vernalis</name>
    <dbReference type="NCBI Taxonomy" id="13677"/>
    <lineage>
        <taxon>Eukaryota</taxon>
        <taxon>Metazoa</taxon>
        <taxon>Chordata</taxon>
        <taxon>Craniata</taxon>
        <taxon>Vertebrata</taxon>
        <taxon>Euteleostomi</taxon>
        <taxon>Actinopterygii</taxon>
        <taxon>Neopterygii</taxon>
        <taxon>Teleostei</taxon>
        <taxon>Neoteleostei</taxon>
        <taxon>Acanthomorphata</taxon>
        <taxon>Pelagiaria</taxon>
        <taxon>Scombriformes</taxon>
        <taxon>Scombridae</taxon>
        <taxon>Scomber</taxon>
    </lineage>
</organism>
<dbReference type="EMBL" id="CAWUFR010000323">
    <property type="protein sequence ID" value="CAK6975901.1"/>
    <property type="molecule type" value="Genomic_DNA"/>
</dbReference>
<dbReference type="GO" id="GO:0006955">
    <property type="term" value="P:immune response"/>
    <property type="evidence" value="ECO:0007669"/>
    <property type="project" value="TreeGrafter"/>
</dbReference>
<evidence type="ECO:0000256" key="1">
    <source>
        <dbReference type="SAM" id="MobiDB-lite"/>
    </source>
</evidence>
<keyword evidence="3" id="KW-1185">Reference proteome</keyword>
<accession>A0AAV1PZX9</accession>
<dbReference type="Gene3D" id="3.40.50.300">
    <property type="entry name" value="P-loop containing nucleotide triphosphate hydrolases"/>
    <property type="match status" value="1"/>
</dbReference>
<dbReference type="InterPro" id="IPR027417">
    <property type="entry name" value="P-loop_NTPase"/>
</dbReference>
<feature type="compositionally biased region" description="Basic and acidic residues" evidence="1">
    <location>
        <begin position="131"/>
        <end position="148"/>
    </location>
</feature>
<sequence>MASVRSNSIVSLKEVPFSRRSNKDKLATKHLGPPRPNLNIKQVSTKGGKSYNQGFSRSWYERKTWLAGCEAANALFCYTCTLFHPDTCIICLKSATGATLRGTPLSSNTAEGSASGHVTIDEDDDDEEKDDGQKKERGGKAKGKDSKGKSKKKFVGKQQKEAKEKLKPLRDFLMDPKESFKDLSELLAKCNLTHQQYQGYVDALIYGMVSLSTTKTPAVPPRGHTRKLGTSRSQAKLQGISEQQWAPETQHTGPPLRGQALVLVNHCPSYGEKQSDLQYVNDYRPQIEGRQLRILLHGPVGAGKSSFINSIKCVLQGTISAPALVDNDSLNKKYTTYKIEKGSPSTVYPFVFSEIINLSKTNVDDIKLALMGRVNDDYTSNPEQKLSEGDQFYKTVNPNDEVHVLVSVISADTQNQIRDEVIRKTQEIRKAASEIDIPQMAIITKLDEACPKIKEDLKNIYKSTTLKEQMEQFSADVGIPMNCIFPVKNYSEGIVMNDDVDSVILSTLRHIIDFGEESMNHKMSQSKHSYRYD</sequence>
<evidence type="ECO:0000313" key="2">
    <source>
        <dbReference type="EMBL" id="CAK6975901.1"/>
    </source>
</evidence>
<reference evidence="2 3" key="1">
    <citation type="submission" date="2024-01" db="EMBL/GenBank/DDBJ databases">
        <authorList>
            <person name="Alioto T."/>
            <person name="Alioto T."/>
            <person name="Gomez Garrido J."/>
        </authorList>
    </citation>
    <scope>NUCLEOTIDE SEQUENCE [LARGE SCALE GENOMIC DNA]</scope>
</reference>